<dbReference type="Proteomes" id="UP000548867">
    <property type="component" value="Unassembled WGS sequence"/>
</dbReference>
<organism evidence="2 3">
    <name type="scientific">Novosphingobium sediminicola</name>
    <dbReference type="NCBI Taxonomy" id="563162"/>
    <lineage>
        <taxon>Bacteria</taxon>
        <taxon>Pseudomonadati</taxon>
        <taxon>Pseudomonadota</taxon>
        <taxon>Alphaproteobacteria</taxon>
        <taxon>Sphingomonadales</taxon>
        <taxon>Sphingomonadaceae</taxon>
        <taxon>Novosphingobium</taxon>
    </lineage>
</organism>
<dbReference type="RefSeq" id="WP_183628435.1">
    <property type="nucleotide sequence ID" value="NZ_JACIDX010000021.1"/>
</dbReference>
<evidence type="ECO:0000313" key="2">
    <source>
        <dbReference type="EMBL" id="MBB3957282.1"/>
    </source>
</evidence>
<keyword evidence="3" id="KW-1185">Reference proteome</keyword>
<comment type="caution">
    <text evidence="2">The sequence shown here is derived from an EMBL/GenBank/DDBJ whole genome shotgun (WGS) entry which is preliminary data.</text>
</comment>
<sequence length="165" mass="17795">MDYVGTLFRALNPIWARSPLSGEGAAQFGGRFNPKGMAALYTSLKPETAMREANQVGAFQPITLVAYHAEIRNIFNATDPKNLASVAMTPSQIGDPAWRDVMLSGGIAPTQRLALDLAAQGYAGILVPSFAPHTPLGSENLVLWQWGNEPPALLRLIDDQGRLSH</sequence>
<feature type="domain" description="RES" evidence="1">
    <location>
        <begin position="19"/>
        <end position="159"/>
    </location>
</feature>
<evidence type="ECO:0000313" key="3">
    <source>
        <dbReference type="Proteomes" id="UP000548867"/>
    </source>
</evidence>
<gene>
    <name evidence="2" type="ORF">GGR38_004256</name>
</gene>
<dbReference type="AlphaFoldDB" id="A0A7W6G9P4"/>
<protein>
    <submittedName>
        <fullName evidence="2">RES domain-containing protein</fullName>
    </submittedName>
</protein>
<name>A0A7W6G9P4_9SPHN</name>
<proteinExistence type="predicted"/>
<reference evidence="2 3" key="1">
    <citation type="submission" date="2020-08" db="EMBL/GenBank/DDBJ databases">
        <title>Genomic Encyclopedia of Type Strains, Phase IV (KMG-IV): sequencing the most valuable type-strain genomes for metagenomic binning, comparative biology and taxonomic classification.</title>
        <authorList>
            <person name="Goeker M."/>
        </authorList>
    </citation>
    <scope>NUCLEOTIDE SEQUENCE [LARGE SCALE GENOMIC DNA]</scope>
    <source>
        <strain evidence="2 3">DSM 27057</strain>
    </source>
</reference>
<dbReference type="Pfam" id="PF08808">
    <property type="entry name" value="RES"/>
    <property type="match status" value="1"/>
</dbReference>
<dbReference type="EMBL" id="JACIDX010000021">
    <property type="protein sequence ID" value="MBB3957282.1"/>
    <property type="molecule type" value="Genomic_DNA"/>
</dbReference>
<accession>A0A7W6G9P4</accession>
<evidence type="ECO:0000259" key="1">
    <source>
        <dbReference type="SMART" id="SM00953"/>
    </source>
</evidence>
<dbReference type="InterPro" id="IPR014914">
    <property type="entry name" value="RES_dom"/>
</dbReference>
<dbReference type="SMART" id="SM00953">
    <property type="entry name" value="RES"/>
    <property type="match status" value="1"/>
</dbReference>